<dbReference type="RefSeq" id="XP_014178321.1">
    <property type="nucleotide sequence ID" value="XM_014322846.1"/>
</dbReference>
<proteinExistence type="predicted"/>
<reference evidence="1 2" key="1">
    <citation type="journal article" date="2012" name="Eukaryot. Cell">
        <title>Draft genome sequence of CBS 2479, the standard type strain of Trichosporon asahii.</title>
        <authorList>
            <person name="Yang R.Y."/>
            <person name="Li H.T."/>
            <person name="Zhu H."/>
            <person name="Zhou G.P."/>
            <person name="Wang M."/>
            <person name="Wang L."/>
        </authorList>
    </citation>
    <scope>NUCLEOTIDE SEQUENCE [LARGE SCALE GENOMIC DNA]</scope>
    <source>
        <strain evidence="2">ATCC 90039 / CBS 2479 / JCM 2466 / KCTC 7840 / NCYC 2677 / UAMH 7654</strain>
    </source>
</reference>
<dbReference type="OrthoDB" id="10660959at2759"/>
<gene>
    <name evidence="1" type="ORF">A1Q1_04480</name>
</gene>
<comment type="caution">
    <text evidence="1">The sequence shown here is derived from an EMBL/GenBank/DDBJ whole genome shotgun (WGS) entry which is preliminary data.</text>
</comment>
<dbReference type="EMBL" id="ALBS01000276">
    <property type="protein sequence ID" value="EJT46802.1"/>
    <property type="molecule type" value="Genomic_DNA"/>
</dbReference>
<protein>
    <submittedName>
        <fullName evidence="1">Uncharacterized protein</fullName>
    </submittedName>
</protein>
<accession>J6EVH3</accession>
<dbReference type="GeneID" id="25987993"/>
<evidence type="ECO:0000313" key="1">
    <source>
        <dbReference type="EMBL" id="EJT46802.1"/>
    </source>
</evidence>
<sequence>MYYAINSWSNVLIFPASQAPHYKHGWPVIRPRNHRQVQLAMEDEGVFVDSTHKLDEEEDALRKYGGESGTQAAEEAGVPVLNSRSGKLARIQMRSWIWDMVKHSVTSLARMGTPREIAYLGPVTHLRSSTSAYRQSPSPPPMAEGLVAALYLLSGRLRAINIGNMITARTAALGAAAASAIPLIDVIRLKKTYPLRDGPADAPWPKIVGHPNEVATHVRIPRDVNAREAFVNAFYQNWTLRFLGDLCQRFHLEPAPLPGYTSQGTATLPASYGHGMWPVLARTPDSTMVWWQADKPGKGGAQLLSAKRGQGDDVEIAFGGAETPDLTVDAVGRAIERVHFVYMQYLIDRAKRRLAKEYKQ</sequence>
<dbReference type="HOGENOM" id="CLU_769843_0_0_1"/>
<evidence type="ECO:0000313" key="2">
    <source>
        <dbReference type="Proteomes" id="UP000002748"/>
    </source>
</evidence>
<dbReference type="VEuPathDB" id="FungiDB:A1Q1_04480"/>
<name>J6EVH3_TRIAS</name>
<organism evidence="1 2">
    <name type="scientific">Trichosporon asahii var. asahii (strain ATCC 90039 / CBS 2479 / JCM 2466 / KCTC 7840 / NBRC 103889/ NCYC 2677 / UAMH 7654)</name>
    <name type="common">Yeast</name>
    <dbReference type="NCBI Taxonomy" id="1186058"/>
    <lineage>
        <taxon>Eukaryota</taxon>
        <taxon>Fungi</taxon>
        <taxon>Dikarya</taxon>
        <taxon>Basidiomycota</taxon>
        <taxon>Agaricomycotina</taxon>
        <taxon>Tremellomycetes</taxon>
        <taxon>Trichosporonales</taxon>
        <taxon>Trichosporonaceae</taxon>
        <taxon>Trichosporon</taxon>
    </lineage>
</organism>
<dbReference type="Proteomes" id="UP000002748">
    <property type="component" value="Unassembled WGS sequence"/>
</dbReference>
<dbReference type="KEGG" id="tasa:A1Q1_04480"/>
<dbReference type="AlphaFoldDB" id="J6EVH3"/>